<dbReference type="InterPro" id="IPR036249">
    <property type="entry name" value="Thioredoxin-like_sf"/>
</dbReference>
<feature type="signal peptide" evidence="1">
    <location>
        <begin position="1"/>
        <end position="21"/>
    </location>
</feature>
<keyword evidence="1" id="KW-0732">Signal</keyword>
<reference evidence="2 3" key="1">
    <citation type="submission" date="2024-06" db="EMBL/GenBank/DDBJ databases">
        <authorList>
            <person name="Tuo L."/>
        </authorList>
    </citation>
    <scope>NUCLEOTIDE SEQUENCE [LARGE SCALE GENOMIC DNA]</scope>
    <source>
        <strain evidence="2 3">ZMM04-5</strain>
    </source>
</reference>
<feature type="chain" id="PRO_5047458674" evidence="1">
    <location>
        <begin position="22"/>
        <end position="227"/>
    </location>
</feature>
<dbReference type="PANTHER" id="PTHR36057">
    <property type="match status" value="1"/>
</dbReference>
<keyword evidence="3" id="KW-1185">Reference proteome</keyword>
<organism evidence="2 3">
    <name type="scientific">Mesorhizobium marinum</name>
    <dbReference type="NCBI Taxonomy" id="3228790"/>
    <lineage>
        <taxon>Bacteria</taxon>
        <taxon>Pseudomonadati</taxon>
        <taxon>Pseudomonadota</taxon>
        <taxon>Alphaproteobacteria</taxon>
        <taxon>Hyphomicrobiales</taxon>
        <taxon>Phyllobacteriaceae</taxon>
        <taxon>Mesorhizobium</taxon>
    </lineage>
</organism>
<dbReference type="Pfam" id="PF06764">
    <property type="entry name" value="DUF1223"/>
    <property type="match status" value="1"/>
</dbReference>
<proteinExistence type="predicted"/>
<dbReference type="InterPro" id="IPR010634">
    <property type="entry name" value="DUF1223"/>
</dbReference>
<dbReference type="EMBL" id="JBFOCI010000008">
    <property type="protein sequence ID" value="MEW9808440.1"/>
    <property type="molecule type" value="Genomic_DNA"/>
</dbReference>
<evidence type="ECO:0000313" key="3">
    <source>
        <dbReference type="Proteomes" id="UP001556196"/>
    </source>
</evidence>
<dbReference type="RefSeq" id="WP_367725671.1">
    <property type="nucleotide sequence ID" value="NZ_JBFOCI010000008.1"/>
</dbReference>
<evidence type="ECO:0000313" key="2">
    <source>
        <dbReference type="EMBL" id="MEW9808440.1"/>
    </source>
</evidence>
<comment type="caution">
    <text evidence="2">The sequence shown here is derived from an EMBL/GenBank/DDBJ whole genome shotgun (WGS) entry which is preliminary data.</text>
</comment>
<protein>
    <submittedName>
        <fullName evidence="2">DUF1223 domain-containing protein</fullName>
    </submittedName>
</protein>
<accession>A0ABV3R537</accession>
<dbReference type="PANTHER" id="PTHR36057:SF1">
    <property type="entry name" value="LIPOPROTEIN LIPID ATTACHMENT SITE-LIKE PROTEIN, PUTATIVE (DUF1223)-RELATED"/>
    <property type="match status" value="1"/>
</dbReference>
<gene>
    <name evidence="2" type="ORF">ABUE31_20810</name>
</gene>
<name>A0ABV3R537_9HYPH</name>
<dbReference type="SUPFAM" id="SSF52833">
    <property type="entry name" value="Thioredoxin-like"/>
    <property type="match status" value="1"/>
</dbReference>
<evidence type="ECO:0000256" key="1">
    <source>
        <dbReference type="SAM" id="SignalP"/>
    </source>
</evidence>
<dbReference type="Proteomes" id="UP001556196">
    <property type="component" value="Unassembled WGS sequence"/>
</dbReference>
<sequence length="227" mass="23958">MLLRSVAALAVSLAVAGPAASGERAVNVVELFTSQGCSSCPPANANLIRLRGRPDVLPLSFSVTYWDRLGWKDVFGQEKFTERQRVYEPALGERGPFTPQMVINGRVSIVGNHQPEVEDTLAAADPGQVPAIAIGARTVGVGAGAKGRLADVWVALYEPDVIEVAVKRGENTGRTLPHANVVRELFRVGTWNGAAAEFPRPKAASGLKTAVLVQEPDGGPILSAATD</sequence>